<dbReference type="AlphaFoldDB" id="A0A8T7M437"/>
<accession>A0A8T7M437</accession>
<gene>
    <name evidence="1" type="ORF">HXX08_13300</name>
</gene>
<proteinExistence type="predicted"/>
<evidence type="ECO:0000313" key="1">
    <source>
        <dbReference type="EMBL" id="NWJ46838.1"/>
    </source>
</evidence>
<dbReference type="EMBL" id="JACATZ010000001">
    <property type="protein sequence ID" value="NWJ46838.1"/>
    <property type="molecule type" value="Genomic_DNA"/>
</dbReference>
<protein>
    <submittedName>
        <fullName evidence="1">Uncharacterized protein</fullName>
    </submittedName>
</protein>
<evidence type="ECO:0000313" key="2">
    <source>
        <dbReference type="Proteomes" id="UP000521676"/>
    </source>
</evidence>
<organism evidence="1 2">
    <name type="scientific">Candidatus Chlorohelix allophototropha</name>
    <dbReference type="NCBI Taxonomy" id="3003348"/>
    <lineage>
        <taxon>Bacteria</taxon>
        <taxon>Bacillati</taxon>
        <taxon>Chloroflexota</taxon>
        <taxon>Chloroflexia</taxon>
        <taxon>Candidatus Chloroheliales</taxon>
        <taxon>Candidatus Chloroheliaceae</taxon>
        <taxon>Candidatus Chlorohelix</taxon>
    </lineage>
</organism>
<comment type="caution">
    <text evidence="1">The sequence shown here is derived from an EMBL/GenBank/DDBJ whole genome shotgun (WGS) entry which is preliminary data.</text>
</comment>
<sequence>MYEYVVPHGSKQWQGYYAPWARISPLDDGHSLYILAYYRDNKKWQDLEVTGHLEECLQAIKDNVYGVFFNK</sequence>
<name>A0A8T7M437_9CHLR</name>
<dbReference type="Proteomes" id="UP000521676">
    <property type="component" value="Unassembled WGS sequence"/>
</dbReference>
<reference evidence="1 2" key="1">
    <citation type="submission" date="2020-06" db="EMBL/GenBank/DDBJ databases">
        <title>Anoxygenic phototrophic Chloroflexota member uses a Type I reaction center.</title>
        <authorList>
            <person name="Tsuji J.M."/>
            <person name="Shaw N.A."/>
            <person name="Nagashima S."/>
            <person name="Venkiteswaran J."/>
            <person name="Schiff S.L."/>
            <person name="Hanada S."/>
            <person name="Tank M."/>
            <person name="Neufeld J.D."/>
        </authorList>
    </citation>
    <scope>NUCLEOTIDE SEQUENCE [LARGE SCALE GENOMIC DNA]</scope>
    <source>
        <strain evidence="1">L227-S17</strain>
    </source>
</reference>